<dbReference type="PANTHER" id="PTHR24276:SF98">
    <property type="entry name" value="FI18310P1-RELATED"/>
    <property type="match status" value="1"/>
</dbReference>
<evidence type="ECO:0000256" key="4">
    <source>
        <dbReference type="ARBA" id="ARBA00023157"/>
    </source>
</evidence>
<proteinExistence type="predicted"/>
<organism evidence="8">
    <name type="scientific">Thrips palmi</name>
    <name type="common">Melon thrips</name>
    <dbReference type="NCBI Taxonomy" id="161013"/>
    <lineage>
        <taxon>Eukaryota</taxon>
        <taxon>Metazoa</taxon>
        <taxon>Ecdysozoa</taxon>
        <taxon>Arthropoda</taxon>
        <taxon>Hexapoda</taxon>
        <taxon>Insecta</taxon>
        <taxon>Pterygota</taxon>
        <taxon>Neoptera</taxon>
        <taxon>Paraneoptera</taxon>
        <taxon>Thysanoptera</taxon>
        <taxon>Terebrantia</taxon>
        <taxon>Thripoidea</taxon>
        <taxon>Thripidae</taxon>
        <taxon>Thrips</taxon>
    </lineage>
</organism>
<reference evidence="8" key="1">
    <citation type="submission" date="2025-08" db="UniProtKB">
        <authorList>
            <consortium name="RefSeq"/>
        </authorList>
    </citation>
    <scope>IDENTIFICATION</scope>
    <source>
        <tissue evidence="8">Total insect</tissue>
    </source>
</reference>
<dbReference type="Pfam" id="PF00089">
    <property type="entry name" value="Trypsin"/>
    <property type="match status" value="1"/>
</dbReference>
<evidence type="ECO:0000256" key="1">
    <source>
        <dbReference type="ARBA" id="ARBA00022670"/>
    </source>
</evidence>
<accession>A0A6P8ZVA3</accession>
<evidence type="ECO:0000313" key="7">
    <source>
        <dbReference type="Proteomes" id="UP000515158"/>
    </source>
</evidence>
<dbReference type="InterPro" id="IPR043504">
    <property type="entry name" value="Peptidase_S1_PA_chymotrypsin"/>
</dbReference>
<evidence type="ECO:0000256" key="3">
    <source>
        <dbReference type="ARBA" id="ARBA00022825"/>
    </source>
</evidence>
<dbReference type="PROSITE" id="PS50240">
    <property type="entry name" value="TRYPSIN_DOM"/>
    <property type="match status" value="1"/>
</dbReference>
<dbReference type="SUPFAM" id="SSF50494">
    <property type="entry name" value="Trypsin-like serine proteases"/>
    <property type="match status" value="1"/>
</dbReference>
<dbReference type="InterPro" id="IPR009003">
    <property type="entry name" value="Peptidase_S1_PA"/>
</dbReference>
<dbReference type="GeneID" id="117650076"/>
<dbReference type="Gene3D" id="2.40.10.10">
    <property type="entry name" value="Trypsin-like serine proteases"/>
    <property type="match status" value="1"/>
</dbReference>
<dbReference type="Proteomes" id="UP000515158">
    <property type="component" value="Unplaced"/>
</dbReference>
<name>A0A6P8ZVA3_THRPL</name>
<protein>
    <submittedName>
        <fullName evidence="8">Mite allergen Der p 3-like</fullName>
    </submittedName>
</protein>
<dbReference type="AlphaFoldDB" id="A0A6P8ZVA3"/>
<feature type="signal peptide" evidence="5">
    <location>
        <begin position="1"/>
        <end position="18"/>
    </location>
</feature>
<evidence type="ECO:0000313" key="8">
    <source>
        <dbReference type="RefSeq" id="XP_034249257.1"/>
    </source>
</evidence>
<dbReference type="OrthoDB" id="60866at2759"/>
<dbReference type="RefSeq" id="XP_034249257.1">
    <property type="nucleotide sequence ID" value="XM_034393366.1"/>
</dbReference>
<evidence type="ECO:0000256" key="2">
    <source>
        <dbReference type="ARBA" id="ARBA00022801"/>
    </source>
</evidence>
<keyword evidence="3" id="KW-0720">Serine protease</keyword>
<dbReference type="InterPro" id="IPR050430">
    <property type="entry name" value="Peptidase_S1"/>
</dbReference>
<feature type="domain" description="Peptidase S1" evidence="6">
    <location>
        <begin position="19"/>
        <end position="269"/>
    </location>
</feature>
<dbReference type="GO" id="GO:0004252">
    <property type="term" value="F:serine-type endopeptidase activity"/>
    <property type="evidence" value="ECO:0007669"/>
    <property type="project" value="InterPro"/>
</dbReference>
<keyword evidence="1" id="KW-0645">Protease</keyword>
<evidence type="ECO:0000259" key="6">
    <source>
        <dbReference type="PROSITE" id="PS50240"/>
    </source>
</evidence>
<dbReference type="GO" id="GO:0006508">
    <property type="term" value="P:proteolysis"/>
    <property type="evidence" value="ECO:0007669"/>
    <property type="project" value="UniProtKB-KW"/>
</dbReference>
<dbReference type="SMART" id="SM00020">
    <property type="entry name" value="Tryp_SPc"/>
    <property type="match status" value="1"/>
</dbReference>
<dbReference type="KEGG" id="tpal:117650076"/>
<dbReference type="InterPro" id="IPR001254">
    <property type="entry name" value="Trypsin_dom"/>
</dbReference>
<keyword evidence="4" id="KW-1015">Disulfide bond</keyword>
<gene>
    <name evidence="8" type="primary">LOC117650076</name>
</gene>
<keyword evidence="2" id="KW-0378">Hydrolase</keyword>
<feature type="chain" id="PRO_5027933139" evidence="5">
    <location>
        <begin position="19"/>
        <end position="274"/>
    </location>
</feature>
<dbReference type="PANTHER" id="PTHR24276">
    <property type="entry name" value="POLYSERASE-RELATED"/>
    <property type="match status" value="1"/>
</dbReference>
<keyword evidence="5" id="KW-0732">Signal</keyword>
<sequence length="274" mass="28755">MTLVTVLLLALAARGTLQMDAGDVVTDPNTLGFQAAIQPLADGVSLGVCSGVVIKGSALNGTTYVDKYFILTAASCVVPATSCNVYLRPENIRVDSVPDLAGVTMADMVIHPDFLTSALQSSDLAIITADGITTAFNANNKLTAATLPSIENAEDSYVASGVSLTAWGYGPPREPTGERAPALLQVDTYVWPNLFCSVFHPDKHISKKHVCSGGLIHGAPCSGDAGAPLIRKNRVVGLATMVPADGCGRKPGVFTRLGSYLAWIIKTTNYDPYQ</sequence>
<evidence type="ECO:0000256" key="5">
    <source>
        <dbReference type="SAM" id="SignalP"/>
    </source>
</evidence>
<keyword evidence="7" id="KW-1185">Reference proteome</keyword>
<dbReference type="InParanoid" id="A0A6P8ZVA3"/>